<gene>
    <name evidence="1" type="ORF">DFQ12_5237</name>
</gene>
<protein>
    <submittedName>
        <fullName evidence="1">Uncharacterized protein</fullName>
    </submittedName>
</protein>
<sequence length="35" mass="4081">MMDSKSYNEQTGESGRLDLESLILHYSFQKTLMAR</sequence>
<dbReference type="Proteomes" id="UP000286246">
    <property type="component" value="Unassembled WGS sequence"/>
</dbReference>
<evidence type="ECO:0000313" key="2">
    <source>
        <dbReference type="Proteomes" id="UP000286246"/>
    </source>
</evidence>
<reference evidence="1 2" key="1">
    <citation type="submission" date="2018-09" db="EMBL/GenBank/DDBJ databases">
        <title>Genomic Encyclopedia of Type Strains, Phase III (KMG-III): the genomes of soil and plant-associated and newly described type strains.</title>
        <authorList>
            <person name="Whitman W."/>
        </authorList>
    </citation>
    <scope>NUCLEOTIDE SEQUENCE [LARGE SCALE GENOMIC DNA]</scope>
    <source>
        <strain evidence="1 2">CECT 7938</strain>
    </source>
</reference>
<dbReference type="EMBL" id="RAPY01000007">
    <property type="protein sequence ID" value="RKE43451.1"/>
    <property type="molecule type" value="Genomic_DNA"/>
</dbReference>
<dbReference type="AlphaFoldDB" id="A0A420AGC8"/>
<organism evidence="1 2">
    <name type="scientific">Sphingobacterium detergens</name>
    <dbReference type="NCBI Taxonomy" id="1145106"/>
    <lineage>
        <taxon>Bacteria</taxon>
        <taxon>Pseudomonadati</taxon>
        <taxon>Bacteroidota</taxon>
        <taxon>Sphingobacteriia</taxon>
        <taxon>Sphingobacteriales</taxon>
        <taxon>Sphingobacteriaceae</taxon>
        <taxon>Sphingobacterium</taxon>
    </lineage>
</organism>
<accession>A0A420AGC8</accession>
<keyword evidence="2" id="KW-1185">Reference proteome</keyword>
<comment type="caution">
    <text evidence="1">The sequence shown here is derived from an EMBL/GenBank/DDBJ whole genome shotgun (WGS) entry which is preliminary data.</text>
</comment>
<proteinExistence type="predicted"/>
<evidence type="ECO:0000313" key="1">
    <source>
        <dbReference type="EMBL" id="RKE43451.1"/>
    </source>
</evidence>
<name>A0A420AGC8_SPHD1</name>